<evidence type="ECO:0000313" key="3">
    <source>
        <dbReference type="Proteomes" id="UP000823405"/>
    </source>
</evidence>
<evidence type="ECO:0000313" key="2">
    <source>
        <dbReference type="EMBL" id="KAG0282310.1"/>
    </source>
</evidence>
<dbReference type="OrthoDB" id="2434298at2759"/>
<feature type="compositionally biased region" description="Acidic residues" evidence="1">
    <location>
        <begin position="163"/>
        <end position="176"/>
    </location>
</feature>
<feature type="compositionally biased region" description="Low complexity" evidence="1">
    <location>
        <begin position="250"/>
        <end position="261"/>
    </location>
</feature>
<feature type="region of interest" description="Disordered" evidence="1">
    <location>
        <begin position="47"/>
        <end position="102"/>
    </location>
</feature>
<sequence>MPFVSSSWADASFLNVEVIDPIDADPFLEKRHGYYYHHSSTTTAAAAAAAPAASKLDPEIVLKMRPERMEEEEDDDDDDDDDDDGMLNDCEESDIDVDQDLEGDLKGADIHNADREEDKDSGYLSDIAGAGADAEARGAHKRGTIGTAYQYHRVFGEGRNDVSGDEEEEKEEEEEERLGIEKLTQGILALQLDTINNNNNNNNNNCCSHRADVSRTKLKFPNLEYGYQGPPPSPSWPPSSPLCRRRSETESVSSSCTTTTTPVLEQNNGVTVRGSYVVIKMPKNREPVVTMPKGFSSVAVILPSITTTAAAAGESDDIEEKEVRKKRSSGNLKNVEETDVSPKKRR</sequence>
<feature type="compositionally biased region" description="Acidic residues" evidence="1">
    <location>
        <begin position="69"/>
        <end position="102"/>
    </location>
</feature>
<dbReference type="EMBL" id="JAAAIN010004250">
    <property type="protein sequence ID" value="KAG0282310.1"/>
    <property type="molecule type" value="Genomic_DNA"/>
</dbReference>
<feature type="compositionally biased region" description="Basic and acidic residues" evidence="1">
    <location>
        <begin position="56"/>
        <end position="68"/>
    </location>
</feature>
<feature type="compositionally biased region" description="Pro residues" evidence="1">
    <location>
        <begin position="229"/>
        <end position="240"/>
    </location>
</feature>
<keyword evidence="3" id="KW-1185">Reference proteome</keyword>
<dbReference type="AlphaFoldDB" id="A0A9P6QQK3"/>
<gene>
    <name evidence="2" type="ORF">BGZ97_009041</name>
</gene>
<feature type="compositionally biased region" description="Basic and acidic residues" evidence="1">
    <location>
        <begin position="334"/>
        <end position="346"/>
    </location>
</feature>
<accession>A0A9P6QQK3</accession>
<evidence type="ECO:0000256" key="1">
    <source>
        <dbReference type="SAM" id="MobiDB-lite"/>
    </source>
</evidence>
<name>A0A9P6QQK3_9FUNG</name>
<dbReference type="Proteomes" id="UP000823405">
    <property type="component" value="Unassembled WGS sequence"/>
</dbReference>
<feature type="region of interest" description="Disordered" evidence="1">
    <location>
        <begin position="226"/>
        <end position="262"/>
    </location>
</feature>
<reference evidence="2" key="1">
    <citation type="journal article" date="2020" name="Fungal Divers.">
        <title>Resolving the Mortierellaceae phylogeny through synthesis of multi-gene phylogenetics and phylogenomics.</title>
        <authorList>
            <person name="Vandepol N."/>
            <person name="Liber J."/>
            <person name="Desiro A."/>
            <person name="Na H."/>
            <person name="Kennedy M."/>
            <person name="Barry K."/>
            <person name="Grigoriev I.V."/>
            <person name="Miller A.N."/>
            <person name="O'Donnell K."/>
            <person name="Stajich J.E."/>
            <person name="Bonito G."/>
        </authorList>
    </citation>
    <scope>NUCLEOTIDE SEQUENCE</scope>
    <source>
        <strain evidence="2">NVP60</strain>
    </source>
</reference>
<feature type="region of interest" description="Disordered" evidence="1">
    <location>
        <begin position="157"/>
        <end position="178"/>
    </location>
</feature>
<protein>
    <submittedName>
        <fullName evidence="2">Uncharacterized protein</fullName>
    </submittedName>
</protein>
<comment type="caution">
    <text evidence="2">The sequence shown here is derived from an EMBL/GenBank/DDBJ whole genome shotgun (WGS) entry which is preliminary data.</text>
</comment>
<proteinExistence type="predicted"/>
<feature type="region of interest" description="Disordered" evidence="1">
    <location>
        <begin position="309"/>
        <end position="346"/>
    </location>
</feature>
<organism evidence="2 3">
    <name type="scientific">Linnemannia gamsii</name>
    <dbReference type="NCBI Taxonomy" id="64522"/>
    <lineage>
        <taxon>Eukaryota</taxon>
        <taxon>Fungi</taxon>
        <taxon>Fungi incertae sedis</taxon>
        <taxon>Mucoromycota</taxon>
        <taxon>Mortierellomycotina</taxon>
        <taxon>Mortierellomycetes</taxon>
        <taxon>Mortierellales</taxon>
        <taxon>Mortierellaceae</taxon>
        <taxon>Linnemannia</taxon>
    </lineage>
</organism>